<accession>A0A9P6FAZ2</accession>
<gene>
    <name evidence="1" type="ORF">EC957_009954</name>
</gene>
<evidence type="ECO:0000313" key="2">
    <source>
        <dbReference type="Proteomes" id="UP000723463"/>
    </source>
</evidence>
<dbReference type="EMBL" id="JAAAXW010000059">
    <property type="protein sequence ID" value="KAF9546215.1"/>
    <property type="molecule type" value="Genomic_DNA"/>
</dbReference>
<name>A0A9P6FAZ2_9FUNG</name>
<sequence>MTLPTECFQLIFEILATEKDTRTLSTLLRVSKAIQVMALPYLYQEPFWVFRRKQALENADHDIVRRIQNYPRLLERRLEDRPSRRQRRFAKWDSFSLTRMLLGCVNDKSVITDFVRIAYKLDYDNNSRVPQAISTTRSVSAPASASAALTPVLATATPTAATETVAVPPAATKSKRADRRLARTMLSRPPSIDYLAFLKRLRVNYYTQGDDEFQPNLLKYCHGLDPEQRANSRHAALLEDMASQRFLRIRVARRTKDILSMDLTWALCNERLEQLQNLTIYLEEMERYLAVVDRLLVLSRVCFEQGAEEEFTARSDEEKQRMWQRMVLFVERHTDLFGTLREIDYPACPQSIRWSLWRALPVVLDPREIDATNWLRFHAQTDRTRLDHVTSIHIPAGCFPFLEDYLETMKQSEPYLQRCRRLQAYEMPFLGASVDSFEWAVKEKLEAGYTRSDPNVPTPSLPSMSSLSLSNRPSHCSRAMIKHIKVQADVEVLDDWLEDVVFAFSESLETLSTRDDVSNPQLRSTLITRWNLPRLRQLEMQRRPRSLRFDTGMLVHSPLLEELVLKDHMIYLDDFDWDAVVLQEPLRLPKLRILRLKGIPAITFHPHSFLTNCSADGQDDKGDGDEDFPGMPNLHTLSLNVNGSMDSMPNYAPSQLEFPNPSRSMVPREKGEGEWTVPTSWSLLRDRSFWDWTWNLPLLTVLELRGEFGLYFDLAMLKRTPALEVLCLDIWSRFLPLSAQTRTLDLSELAVTQEQDGEAAVAGNDKQQDLLLLPRLTHLHLEGPWVINGPTLKTLFTRVMPNLVCISERGCKGFNLREWMEATVELEHLLSANMVTRISQDVPLQVIEDYKLKAADRSDVAALINMTIILKIHWVMELSTLANWWPGARRQRELKEAGVVEVS</sequence>
<dbReference type="SUPFAM" id="SSF52047">
    <property type="entry name" value="RNI-like"/>
    <property type="match status" value="1"/>
</dbReference>
<protein>
    <submittedName>
        <fullName evidence="1">Uncharacterized protein</fullName>
    </submittedName>
</protein>
<comment type="caution">
    <text evidence="1">The sequence shown here is derived from an EMBL/GenBank/DDBJ whole genome shotgun (WGS) entry which is preliminary data.</text>
</comment>
<reference evidence="1" key="1">
    <citation type="journal article" date="2020" name="Fungal Divers.">
        <title>Resolving the Mortierellaceae phylogeny through synthesis of multi-gene phylogenetics and phylogenomics.</title>
        <authorList>
            <person name="Vandepol N."/>
            <person name="Liber J."/>
            <person name="Desiro A."/>
            <person name="Na H."/>
            <person name="Kennedy M."/>
            <person name="Barry K."/>
            <person name="Grigoriev I.V."/>
            <person name="Miller A.N."/>
            <person name="O'Donnell K."/>
            <person name="Stajich J.E."/>
            <person name="Bonito G."/>
        </authorList>
    </citation>
    <scope>NUCLEOTIDE SEQUENCE</scope>
    <source>
        <strain evidence="1">NRRL 2591</strain>
    </source>
</reference>
<dbReference type="AlphaFoldDB" id="A0A9P6FAZ2"/>
<dbReference type="Proteomes" id="UP000723463">
    <property type="component" value="Unassembled WGS sequence"/>
</dbReference>
<dbReference type="Gene3D" id="3.80.10.10">
    <property type="entry name" value="Ribonuclease Inhibitor"/>
    <property type="match status" value="1"/>
</dbReference>
<dbReference type="InterPro" id="IPR032675">
    <property type="entry name" value="LRR_dom_sf"/>
</dbReference>
<evidence type="ECO:0000313" key="1">
    <source>
        <dbReference type="EMBL" id="KAF9546215.1"/>
    </source>
</evidence>
<organism evidence="1 2">
    <name type="scientific">Mortierella hygrophila</name>
    <dbReference type="NCBI Taxonomy" id="979708"/>
    <lineage>
        <taxon>Eukaryota</taxon>
        <taxon>Fungi</taxon>
        <taxon>Fungi incertae sedis</taxon>
        <taxon>Mucoromycota</taxon>
        <taxon>Mortierellomycotina</taxon>
        <taxon>Mortierellomycetes</taxon>
        <taxon>Mortierellales</taxon>
        <taxon>Mortierellaceae</taxon>
        <taxon>Mortierella</taxon>
    </lineage>
</organism>
<proteinExistence type="predicted"/>
<keyword evidence="2" id="KW-1185">Reference proteome</keyword>